<dbReference type="PROSITE" id="PS00061">
    <property type="entry name" value="ADH_SHORT"/>
    <property type="match status" value="1"/>
</dbReference>
<evidence type="ECO:0000256" key="3">
    <source>
        <dbReference type="ARBA" id="ARBA00023002"/>
    </source>
</evidence>
<dbReference type="SUPFAM" id="SSF51735">
    <property type="entry name" value="NAD(P)-binding Rossmann-fold domains"/>
    <property type="match status" value="1"/>
</dbReference>
<dbReference type="InterPro" id="IPR036291">
    <property type="entry name" value="NAD(P)-bd_dom_sf"/>
</dbReference>
<dbReference type="InterPro" id="IPR020904">
    <property type="entry name" value="Sc_DH/Rdtase_CS"/>
</dbReference>
<gene>
    <name evidence="4" type="ORF">B0T24DRAFT_653594</name>
</gene>
<organism evidence="4 5">
    <name type="scientific">Lasiosphaeria ovina</name>
    <dbReference type="NCBI Taxonomy" id="92902"/>
    <lineage>
        <taxon>Eukaryota</taxon>
        <taxon>Fungi</taxon>
        <taxon>Dikarya</taxon>
        <taxon>Ascomycota</taxon>
        <taxon>Pezizomycotina</taxon>
        <taxon>Sordariomycetes</taxon>
        <taxon>Sordariomycetidae</taxon>
        <taxon>Sordariales</taxon>
        <taxon>Lasiosphaeriaceae</taxon>
        <taxon>Lasiosphaeria</taxon>
    </lineage>
</organism>
<dbReference type="InterPro" id="IPR002347">
    <property type="entry name" value="SDR_fam"/>
</dbReference>
<keyword evidence="5" id="KW-1185">Reference proteome</keyword>
<protein>
    <submittedName>
        <fullName evidence="4">Uncharacterized protein</fullName>
    </submittedName>
</protein>
<name>A0AAE0TWY1_9PEZI</name>
<evidence type="ECO:0000256" key="1">
    <source>
        <dbReference type="ARBA" id="ARBA00006484"/>
    </source>
</evidence>
<dbReference type="GO" id="GO:0019433">
    <property type="term" value="P:triglyceride catabolic process"/>
    <property type="evidence" value="ECO:0007669"/>
    <property type="project" value="TreeGrafter"/>
</dbReference>
<dbReference type="GO" id="GO:0005783">
    <property type="term" value="C:endoplasmic reticulum"/>
    <property type="evidence" value="ECO:0007669"/>
    <property type="project" value="TreeGrafter"/>
</dbReference>
<dbReference type="EMBL" id="JAULSN010000001">
    <property type="protein sequence ID" value="KAK3382552.1"/>
    <property type="molecule type" value="Genomic_DNA"/>
</dbReference>
<dbReference type="AlphaFoldDB" id="A0AAE0TWY1"/>
<keyword evidence="3" id="KW-0560">Oxidoreductase</keyword>
<evidence type="ECO:0000256" key="2">
    <source>
        <dbReference type="ARBA" id="ARBA00022857"/>
    </source>
</evidence>
<comment type="similarity">
    <text evidence="1">Belongs to the short-chain dehydrogenases/reductases (SDR) family.</text>
</comment>
<dbReference type="GO" id="GO:0000140">
    <property type="term" value="F:acylglycerone-phosphate reductase (NADP+) activity"/>
    <property type="evidence" value="ECO:0007669"/>
    <property type="project" value="TreeGrafter"/>
</dbReference>
<accession>A0AAE0TWY1</accession>
<dbReference type="Pfam" id="PF00106">
    <property type="entry name" value="adh_short"/>
    <property type="match status" value="1"/>
</dbReference>
<evidence type="ECO:0000313" key="5">
    <source>
        <dbReference type="Proteomes" id="UP001287356"/>
    </source>
</evidence>
<reference evidence="4" key="1">
    <citation type="journal article" date="2023" name="Mol. Phylogenet. Evol.">
        <title>Genome-scale phylogeny and comparative genomics of the fungal order Sordariales.</title>
        <authorList>
            <person name="Hensen N."/>
            <person name="Bonometti L."/>
            <person name="Westerberg I."/>
            <person name="Brannstrom I.O."/>
            <person name="Guillou S."/>
            <person name="Cros-Aarteil S."/>
            <person name="Calhoun S."/>
            <person name="Haridas S."/>
            <person name="Kuo A."/>
            <person name="Mondo S."/>
            <person name="Pangilinan J."/>
            <person name="Riley R."/>
            <person name="LaButti K."/>
            <person name="Andreopoulos B."/>
            <person name="Lipzen A."/>
            <person name="Chen C."/>
            <person name="Yan M."/>
            <person name="Daum C."/>
            <person name="Ng V."/>
            <person name="Clum A."/>
            <person name="Steindorff A."/>
            <person name="Ohm R.A."/>
            <person name="Martin F."/>
            <person name="Silar P."/>
            <person name="Natvig D.O."/>
            <person name="Lalanne C."/>
            <person name="Gautier V."/>
            <person name="Ament-Velasquez S.L."/>
            <person name="Kruys A."/>
            <person name="Hutchinson M.I."/>
            <person name="Powell A.J."/>
            <person name="Barry K."/>
            <person name="Miller A.N."/>
            <person name="Grigoriev I.V."/>
            <person name="Debuchy R."/>
            <person name="Gladieux P."/>
            <person name="Hiltunen Thoren M."/>
            <person name="Johannesson H."/>
        </authorList>
    </citation>
    <scope>NUCLEOTIDE SEQUENCE</scope>
    <source>
        <strain evidence="4">CBS 958.72</strain>
    </source>
</reference>
<keyword evidence="2" id="KW-0521">NADP</keyword>
<sequence length="261" mass="27706">MAGASSTASKKTVLITGGIGWALAKAFRARGFHVFATLRDVAKAGGLGDDGDDDMDALALDVTSGESTARCRDAVAAKTAGSLDVLAFAPLLIKARGTVADNSSIAQGLPMAWTGDYASSKAAAARMSEVMRVELAPLGVRVVTVMVRPVATPMFMRPGGRMQLPEASHYRSVEEFAHRMRLLHLDASMPVAPFANQLAGRILAVADSSSTIRGLIWLGTYALLVRCATWAMPQWRVDQTANNDKGVDLVKRLCSCLLVMV</sequence>
<dbReference type="GO" id="GO:0004806">
    <property type="term" value="F:triacylglycerol lipase activity"/>
    <property type="evidence" value="ECO:0007669"/>
    <property type="project" value="TreeGrafter"/>
</dbReference>
<dbReference type="GO" id="GO:0006654">
    <property type="term" value="P:phosphatidic acid biosynthetic process"/>
    <property type="evidence" value="ECO:0007669"/>
    <property type="project" value="TreeGrafter"/>
</dbReference>
<dbReference type="Proteomes" id="UP001287356">
    <property type="component" value="Unassembled WGS sequence"/>
</dbReference>
<dbReference type="GO" id="GO:0005811">
    <property type="term" value="C:lipid droplet"/>
    <property type="evidence" value="ECO:0007669"/>
    <property type="project" value="TreeGrafter"/>
</dbReference>
<reference evidence="4" key="2">
    <citation type="submission" date="2023-06" db="EMBL/GenBank/DDBJ databases">
        <authorList>
            <consortium name="Lawrence Berkeley National Laboratory"/>
            <person name="Haridas S."/>
            <person name="Hensen N."/>
            <person name="Bonometti L."/>
            <person name="Westerberg I."/>
            <person name="Brannstrom I.O."/>
            <person name="Guillou S."/>
            <person name="Cros-Aarteil S."/>
            <person name="Calhoun S."/>
            <person name="Kuo A."/>
            <person name="Mondo S."/>
            <person name="Pangilinan J."/>
            <person name="Riley R."/>
            <person name="Labutti K."/>
            <person name="Andreopoulos B."/>
            <person name="Lipzen A."/>
            <person name="Chen C."/>
            <person name="Yanf M."/>
            <person name="Daum C."/>
            <person name="Ng V."/>
            <person name="Clum A."/>
            <person name="Steindorff A."/>
            <person name="Ohm R."/>
            <person name="Martin F."/>
            <person name="Silar P."/>
            <person name="Natvig D."/>
            <person name="Lalanne C."/>
            <person name="Gautier V."/>
            <person name="Ament-Velasquez S.L."/>
            <person name="Kruys A."/>
            <person name="Hutchinson M.I."/>
            <person name="Powell A.J."/>
            <person name="Barry K."/>
            <person name="Miller A.N."/>
            <person name="Grigoriev I.V."/>
            <person name="Debuchy R."/>
            <person name="Gladieux P."/>
            <person name="Thoren M.H."/>
            <person name="Johannesson H."/>
        </authorList>
    </citation>
    <scope>NUCLEOTIDE SEQUENCE</scope>
    <source>
        <strain evidence="4">CBS 958.72</strain>
    </source>
</reference>
<evidence type="ECO:0000313" key="4">
    <source>
        <dbReference type="EMBL" id="KAK3382552.1"/>
    </source>
</evidence>
<dbReference type="PANTHER" id="PTHR44169:SF6">
    <property type="entry name" value="NADPH-DEPENDENT 1-ACYLDIHYDROXYACETONE PHOSPHATE REDUCTASE"/>
    <property type="match status" value="1"/>
</dbReference>
<dbReference type="Gene3D" id="3.40.50.720">
    <property type="entry name" value="NAD(P)-binding Rossmann-like Domain"/>
    <property type="match status" value="2"/>
</dbReference>
<dbReference type="PANTHER" id="PTHR44169">
    <property type="entry name" value="NADPH-DEPENDENT 1-ACYLDIHYDROXYACETONE PHOSPHATE REDUCTASE"/>
    <property type="match status" value="1"/>
</dbReference>
<comment type="caution">
    <text evidence="4">The sequence shown here is derived from an EMBL/GenBank/DDBJ whole genome shotgun (WGS) entry which is preliminary data.</text>
</comment>
<proteinExistence type="inferred from homology"/>